<dbReference type="InterPro" id="IPR036390">
    <property type="entry name" value="WH_DNA-bd_sf"/>
</dbReference>
<keyword evidence="4" id="KW-0010">Activator</keyword>
<organism evidence="7 8">
    <name type="scientific">Tsukamurella columbiensis</name>
    <dbReference type="NCBI Taxonomy" id="128509"/>
    <lineage>
        <taxon>Bacteria</taxon>
        <taxon>Bacillati</taxon>
        <taxon>Actinomycetota</taxon>
        <taxon>Actinomycetes</taxon>
        <taxon>Mycobacteriales</taxon>
        <taxon>Tsukamurellaceae</taxon>
        <taxon>Tsukamurella</taxon>
    </lineage>
</organism>
<keyword evidence="5" id="KW-0804">Transcription</keyword>
<keyword evidence="8" id="KW-1185">Reference proteome</keyword>
<dbReference type="PROSITE" id="PS50931">
    <property type="entry name" value="HTH_LYSR"/>
    <property type="match status" value="1"/>
</dbReference>
<protein>
    <submittedName>
        <fullName evidence="7">LysR family transcriptional regulator</fullName>
    </submittedName>
</protein>
<gene>
    <name evidence="7" type="ORF">HHU10_20325</name>
</gene>
<reference evidence="7 8" key="1">
    <citation type="submission" date="2020-04" db="EMBL/GenBank/DDBJ databases">
        <title>MicrobeNet Type strains.</title>
        <authorList>
            <person name="Nicholson A.C."/>
        </authorList>
    </citation>
    <scope>NUCLEOTIDE SEQUENCE [LARGE SCALE GENOMIC DNA]</scope>
    <source>
        <strain evidence="7 8">ATCC BAA-330</strain>
    </source>
</reference>
<dbReference type="SUPFAM" id="SSF46785">
    <property type="entry name" value="Winged helix' DNA-binding domain"/>
    <property type="match status" value="1"/>
</dbReference>
<evidence type="ECO:0000256" key="5">
    <source>
        <dbReference type="ARBA" id="ARBA00023163"/>
    </source>
</evidence>
<dbReference type="InterPro" id="IPR000847">
    <property type="entry name" value="LysR_HTH_N"/>
</dbReference>
<accession>A0ABX1LLY9</accession>
<comment type="similarity">
    <text evidence="1">Belongs to the LysR transcriptional regulatory family.</text>
</comment>
<dbReference type="RefSeq" id="WP_166443329.1">
    <property type="nucleotide sequence ID" value="NZ_JABARZ010000024.1"/>
</dbReference>
<comment type="caution">
    <text evidence="7">The sequence shown here is derived from an EMBL/GenBank/DDBJ whole genome shotgun (WGS) entry which is preliminary data.</text>
</comment>
<dbReference type="InterPro" id="IPR036388">
    <property type="entry name" value="WH-like_DNA-bd_sf"/>
</dbReference>
<evidence type="ECO:0000256" key="3">
    <source>
        <dbReference type="ARBA" id="ARBA00023125"/>
    </source>
</evidence>
<dbReference type="PANTHER" id="PTHR30346">
    <property type="entry name" value="TRANSCRIPTIONAL DUAL REGULATOR HCAR-RELATED"/>
    <property type="match status" value="1"/>
</dbReference>
<dbReference type="Gene3D" id="1.10.10.10">
    <property type="entry name" value="Winged helix-like DNA-binding domain superfamily/Winged helix DNA-binding domain"/>
    <property type="match status" value="1"/>
</dbReference>
<keyword evidence="2" id="KW-0805">Transcription regulation</keyword>
<evidence type="ECO:0000259" key="6">
    <source>
        <dbReference type="PROSITE" id="PS50931"/>
    </source>
</evidence>
<evidence type="ECO:0000256" key="2">
    <source>
        <dbReference type="ARBA" id="ARBA00023015"/>
    </source>
</evidence>
<dbReference type="SUPFAM" id="SSF53850">
    <property type="entry name" value="Periplasmic binding protein-like II"/>
    <property type="match status" value="1"/>
</dbReference>
<dbReference type="InterPro" id="IPR005119">
    <property type="entry name" value="LysR_subst-bd"/>
</dbReference>
<evidence type="ECO:0000256" key="4">
    <source>
        <dbReference type="ARBA" id="ARBA00023159"/>
    </source>
</evidence>
<proteinExistence type="inferred from homology"/>
<sequence>MENSMLDAHRLMIFRSVAATGSVAAAAASLGYTPSAVSQHVAALQRETGLKLLERVGRGVELTPAGRVLATEADGVLSSLNDLGATVDDLRAGKANRITMNVFATAGTHWMPSVVQTLSAEFPDTRLRLRIEDEVTEIAARRPDLAVAVRQEHSQTTAVAGFSHEDLVVESYVAVVPEGHEFAGRELVDMAELEHERWIDNDVRRGACRQAVLDACAAAGFTPRFVVETTDYPSALRFVARGVGVTVLPRLGATELPPGTVAVDVCNPAPRRTIVAYVKDSECRNPVVRRAMHLLREAAAAASRP</sequence>
<dbReference type="Pfam" id="PF00126">
    <property type="entry name" value="HTH_1"/>
    <property type="match status" value="1"/>
</dbReference>
<keyword evidence="3" id="KW-0238">DNA-binding</keyword>
<name>A0ABX1LLY9_9ACTN</name>
<evidence type="ECO:0000256" key="1">
    <source>
        <dbReference type="ARBA" id="ARBA00009437"/>
    </source>
</evidence>
<dbReference type="EMBL" id="JABARZ010000024">
    <property type="protein sequence ID" value="NMD57968.1"/>
    <property type="molecule type" value="Genomic_DNA"/>
</dbReference>
<dbReference type="Pfam" id="PF03466">
    <property type="entry name" value="LysR_substrate"/>
    <property type="match status" value="1"/>
</dbReference>
<evidence type="ECO:0000313" key="7">
    <source>
        <dbReference type="EMBL" id="NMD57968.1"/>
    </source>
</evidence>
<dbReference type="Gene3D" id="3.40.190.290">
    <property type="match status" value="1"/>
</dbReference>
<dbReference type="PANTHER" id="PTHR30346:SF29">
    <property type="entry name" value="LYSR SUBSTRATE-BINDING"/>
    <property type="match status" value="1"/>
</dbReference>
<evidence type="ECO:0000313" key="8">
    <source>
        <dbReference type="Proteomes" id="UP000556611"/>
    </source>
</evidence>
<dbReference type="Proteomes" id="UP000556611">
    <property type="component" value="Unassembled WGS sequence"/>
</dbReference>
<feature type="domain" description="HTH lysR-type" evidence="6">
    <location>
        <begin position="6"/>
        <end position="63"/>
    </location>
</feature>